<proteinExistence type="predicted"/>
<keyword evidence="3" id="KW-1185">Reference proteome</keyword>
<evidence type="ECO:0000313" key="2">
    <source>
        <dbReference type="EMBL" id="KAG0588437.1"/>
    </source>
</evidence>
<protein>
    <submittedName>
        <fullName evidence="2">Uncharacterized protein</fullName>
    </submittedName>
</protein>
<reference evidence="2" key="1">
    <citation type="submission" date="2020-06" db="EMBL/GenBank/DDBJ databases">
        <title>WGS assembly of Ceratodon purpureus strain R40.</title>
        <authorList>
            <person name="Carey S.B."/>
            <person name="Jenkins J."/>
            <person name="Shu S."/>
            <person name="Lovell J.T."/>
            <person name="Sreedasyam A."/>
            <person name="Maumus F."/>
            <person name="Tiley G.P."/>
            <person name="Fernandez-Pozo N."/>
            <person name="Barry K."/>
            <person name="Chen C."/>
            <person name="Wang M."/>
            <person name="Lipzen A."/>
            <person name="Daum C."/>
            <person name="Saski C.A."/>
            <person name="Payton A.C."/>
            <person name="Mcbreen J.C."/>
            <person name="Conrad R.E."/>
            <person name="Kollar L.M."/>
            <person name="Olsson S."/>
            <person name="Huttunen S."/>
            <person name="Landis J.B."/>
            <person name="Wickett N.J."/>
            <person name="Johnson M.G."/>
            <person name="Rensing S.A."/>
            <person name="Grimwood J."/>
            <person name="Schmutz J."/>
            <person name="Mcdaniel S.F."/>
        </authorList>
    </citation>
    <scope>NUCLEOTIDE SEQUENCE</scope>
    <source>
        <strain evidence="2">R40</strain>
    </source>
</reference>
<dbReference type="EMBL" id="CM026422">
    <property type="protein sequence ID" value="KAG0588437.1"/>
    <property type="molecule type" value="Genomic_DNA"/>
</dbReference>
<evidence type="ECO:0000313" key="3">
    <source>
        <dbReference type="Proteomes" id="UP000822688"/>
    </source>
</evidence>
<dbReference type="Proteomes" id="UP000822688">
    <property type="component" value="Chromosome 2"/>
</dbReference>
<sequence>MFVSLALLVHSVFLIRNSEFESSTWDRFWVLTSSTWKFSMNCYIIKIFG</sequence>
<name>A0A8T0IYX0_CERPU</name>
<keyword evidence="1" id="KW-0732">Signal</keyword>
<organism evidence="2 3">
    <name type="scientific">Ceratodon purpureus</name>
    <name type="common">Fire moss</name>
    <name type="synonym">Dicranum purpureum</name>
    <dbReference type="NCBI Taxonomy" id="3225"/>
    <lineage>
        <taxon>Eukaryota</taxon>
        <taxon>Viridiplantae</taxon>
        <taxon>Streptophyta</taxon>
        <taxon>Embryophyta</taxon>
        <taxon>Bryophyta</taxon>
        <taxon>Bryophytina</taxon>
        <taxon>Bryopsida</taxon>
        <taxon>Dicranidae</taxon>
        <taxon>Pseudoditrichales</taxon>
        <taxon>Ditrichaceae</taxon>
        <taxon>Ceratodon</taxon>
    </lineage>
</organism>
<accession>A0A8T0IYX0</accession>
<feature type="chain" id="PRO_5035924466" evidence="1">
    <location>
        <begin position="21"/>
        <end position="49"/>
    </location>
</feature>
<dbReference type="AlphaFoldDB" id="A0A8T0IYX0"/>
<evidence type="ECO:0000256" key="1">
    <source>
        <dbReference type="SAM" id="SignalP"/>
    </source>
</evidence>
<feature type="signal peptide" evidence="1">
    <location>
        <begin position="1"/>
        <end position="20"/>
    </location>
</feature>
<gene>
    <name evidence="2" type="ORF">KC19_2G242700</name>
</gene>
<comment type="caution">
    <text evidence="2">The sequence shown here is derived from an EMBL/GenBank/DDBJ whole genome shotgun (WGS) entry which is preliminary data.</text>
</comment>